<evidence type="ECO:0008006" key="3">
    <source>
        <dbReference type="Google" id="ProtNLM"/>
    </source>
</evidence>
<organism evidence="1 2">
    <name type="scientific">Kitasatospora cystarginea</name>
    <dbReference type="NCBI Taxonomy" id="58350"/>
    <lineage>
        <taxon>Bacteria</taxon>
        <taxon>Bacillati</taxon>
        <taxon>Actinomycetota</taxon>
        <taxon>Actinomycetes</taxon>
        <taxon>Kitasatosporales</taxon>
        <taxon>Streptomycetaceae</taxon>
        <taxon>Kitasatospora</taxon>
    </lineage>
</organism>
<dbReference type="Proteomes" id="UP001500305">
    <property type="component" value="Unassembled WGS sequence"/>
</dbReference>
<evidence type="ECO:0000313" key="1">
    <source>
        <dbReference type="EMBL" id="GAA2281836.1"/>
    </source>
</evidence>
<evidence type="ECO:0000313" key="2">
    <source>
        <dbReference type="Proteomes" id="UP001500305"/>
    </source>
</evidence>
<proteinExistence type="predicted"/>
<comment type="caution">
    <text evidence="1">The sequence shown here is derived from an EMBL/GenBank/DDBJ whole genome shotgun (WGS) entry which is preliminary data.</text>
</comment>
<sequence>MIILDSSALAALADGHQRLHRIVDSALCSPFQHLLVPVLCLVEAEIKDEGAAHAVLALPSLEFEPLDASTAVLVATMVRDGYGGRDLAHTISASLPTPARPLQHLILTARPELYPPGIATVHIDDPRLEPYECGCRGGGSSPRARGRPAPAGGVDHLDGTIPATAGIFLASTACGSQAARRPRARGDGPAEARVILGVAAARAGRHGRVRERLPGDRHWQRLGASVASGARGPMTPALRVRLVRPVLPTVVGMYSLRDDNHRTSCARPWT</sequence>
<keyword evidence="2" id="KW-1185">Reference proteome</keyword>
<protein>
    <recommendedName>
        <fullName evidence="3">PIN domain-containing protein</fullName>
    </recommendedName>
</protein>
<gene>
    <name evidence="1" type="ORF">GCM10010430_79760</name>
</gene>
<dbReference type="EMBL" id="BAAATR010000091">
    <property type="protein sequence ID" value="GAA2281836.1"/>
    <property type="molecule type" value="Genomic_DNA"/>
</dbReference>
<name>A0ABN3F288_9ACTN</name>
<accession>A0ABN3F288</accession>
<reference evidence="1 2" key="1">
    <citation type="journal article" date="2019" name="Int. J. Syst. Evol. Microbiol.">
        <title>The Global Catalogue of Microorganisms (GCM) 10K type strain sequencing project: providing services to taxonomists for standard genome sequencing and annotation.</title>
        <authorList>
            <consortium name="The Broad Institute Genomics Platform"/>
            <consortium name="The Broad Institute Genome Sequencing Center for Infectious Disease"/>
            <person name="Wu L."/>
            <person name="Ma J."/>
        </authorList>
    </citation>
    <scope>NUCLEOTIDE SEQUENCE [LARGE SCALE GENOMIC DNA]</scope>
    <source>
        <strain evidence="1 2">JCM 7356</strain>
    </source>
</reference>